<sequence length="36" mass="4384">MRKPVNQILRRRRRREGVAFSLWTAQASGQRRLEPY</sequence>
<protein>
    <submittedName>
        <fullName evidence="1">Uncharacterized protein MANES_17G086700</fullName>
    </submittedName>
</protein>
<evidence type="ECO:0000313" key="1">
    <source>
        <dbReference type="EMBL" id="MBX03073.1"/>
    </source>
</evidence>
<dbReference type="EMBL" id="GGEC01022589">
    <property type="protein sequence ID" value="MBX03073.1"/>
    <property type="molecule type" value="Transcribed_RNA"/>
</dbReference>
<dbReference type="AlphaFoldDB" id="A0A2P2KBF1"/>
<name>A0A2P2KBF1_RHIMU</name>
<reference evidence="1" key="1">
    <citation type="submission" date="2018-02" db="EMBL/GenBank/DDBJ databases">
        <title>Rhizophora mucronata_Transcriptome.</title>
        <authorList>
            <person name="Meera S.P."/>
            <person name="Sreeshan A."/>
            <person name="Augustine A."/>
        </authorList>
    </citation>
    <scope>NUCLEOTIDE SEQUENCE</scope>
    <source>
        <tissue evidence="1">Leaf</tissue>
    </source>
</reference>
<proteinExistence type="predicted"/>
<accession>A0A2P2KBF1</accession>
<organism evidence="1">
    <name type="scientific">Rhizophora mucronata</name>
    <name type="common">Asiatic mangrove</name>
    <dbReference type="NCBI Taxonomy" id="61149"/>
    <lineage>
        <taxon>Eukaryota</taxon>
        <taxon>Viridiplantae</taxon>
        <taxon>Streptophyta</taxon>
        <taxon>Embryophyta</taxon>
        <taxon>Tracheophyta</taxon>
        <taxon>Spermatophyta</taxon>
        <taxon>Magnoliopsida</taxon>
        <taxon>eudicotyledons</taxon>
        <taxon>Gunneridae</taxon>
        <taxon>Pentapetalae</taxon>
        <taxon>rosids</taxon>
        <taxon>fabids</taxon>
        <taxon>Malpighiales</taxon>
        <taxon>Rhizophoraceae</taxon>
        <taxon>Rhizophora</taxon>
    </lineage>
</organism>